<feature type="compositionally biased region" description="Polar residues" evidence="6">
    <location>
        <begin position="819"/>
        <end position="828"/>
    </location>
</feature>
<evidence type="ECO:0000256" key="2">
    <source>
        <dbReference type="ARBA" id="ARBA00022692"/>
    </source>
</evidence>
<dbReference type="STRING" id="40998.A0A2P7Z240"/>
<name>A0A2P7Z240_9PEZI</name>
<dbReference type="InterPro" id="IPR010920">
    <property type="entry name" value="LSM_dom_sf"/>
</dbReference>
<dbReference type="OrthoDB" id="544685at2759"/>
<dbReference type="Gene3D" id="1.10.238.10">
    <property type="entry name" value="EF-hand"/>
    <property type="match status" value="1"/>
</dbReference>
<dbReference type="GO" id="GO:0005262">
    <property type="term" value="F:calcium channel activity"/>
    <property type="evidence" value="ECO:0007669"/>
    <property type="project" value="TreeGrafter"/>
</dbReference>
<feature type="transmembrane region" description="Helical" evidence="7">
    <location>
        <begin position="450"/>
        <end position="468"/>
    </location>
</feature>
<keyword evidence="4 7" id="KW-1133">Transmembrane helix</keyword>
<dbReference type="GO" id="GO:0005509">
    <property type="term" value="F:calcium ion binding"/>
    <property type="evidence" value="ECO:0007669"/>
    <property type="project" value="InterPro"/>
</dbReference>
<sequence>MANRGDATVNIPLNQVHSNHDGYTRSDSITPLRSKEAASTPPSARKGHFGHRVRRDPAAQGKVIGYDGEEDTLNRVGRFYKRVLEFSIITRYFIYVAPVALLIAIPIIVGATAAPNARIGSVPIVWFFTWIEVLWLSLWVSKIVAHFLPSAFQILAGVVSSGTRKYSLLIRAVQIPLSLVGWAVTSLATFVPLMTKNPDARARNDETPKNWMNIVQNVLGACVAASLILLIEKVFIQLISINYHRKQFNARIKDNKRNVHILGLLYDASRNLFPMYCNEFAEEDYTIADQLNLRKVLGGKDKSGHARSGSATPMRFLQDVGRIGDKVTSVFGNVAQEITGKQVFNPNSAHSIVIEALEKKAPSEALARRLWMSFVIEGKDSLYMEDVADVMGPEHQEEAEEAFTALDRDGNGDISLDEMILTVVEFGRERKAIATSMHDVDQAITVLDRLLLTVVAVATVLIFIAFLNRNFVTTLATAGTALLSLSFVFAGTAQEVLGSCIFLFSKHPFDIGDRVEITKEQLIVDHISLLFTVFRRVTGENCGRLVQIPNIVLNGLWIENVTRSKAMKEQLSLMISYDTSFEDIQLLKNELLTFVRDKENSRDYQPDLEVEVLGTSDLSKLELRVEIQHKSNYSNETLRAARRSKFMCALVAALRRVPIFGPGGGADPLGSAANASYSVAIQPEDAESRKDAAAKAKNEARLVPVRPEGTEDDTLLRKRSSRSTGQDRNNALGLSNTQAAAIDALNSRDPTSDFARDEAWSGTRDESTTTIGERQSIDRRDEDNIKGLLRRESTRGRRKASSTEVTSPPVGYAMGSPQYPHQTTSNDYAQGPYHPQQTTGARPPLTTINSMRSYTTTPASPQPQGGLAPAPSYDASGPLPLTPGQGGPPRRSPSNPYRQPSQTSQPGSVPPLRKPAPGEGGPQYRRGSYEDV</sequence>
<feature type="domain" description="EF-hand" evidence="8">
    <location>
        <begin position="394"/>
        <end position="429"/>
    </location>
</feature>
<dbReference type="GO" id="GO:0016020">
    <property type="term" value="C:membrane"/>
    <property type="evidence" value="ECO:0007669"/>
    <property type="project" value="UniProtKB-SubCell"/>
</dbReference>
<feature type="transmembrane region" description="Helical" evidence="7">
    <location>
        <begin position="168"/>
        <end position="194"/>
    </location>
</feature>
<evidence type="ECO:0000256" key="3">
    <source>
        <dbReference type="ARBA" id="ARBA00022837"/>
    </source>
</evidence>
<keyword evidence="3" id="KW-0106">Calcium</keyword>
<dbReference type="PANTHER" id="PTHR31323">
    <property type="entry name" value="MECHANOSENSITIVE ION CHANNEL PROTEIN MSY2"/>
    <property type="match status" value="1"/>
</dbReference>
<accession>A0A2P7Z240</accession>
<dbReference type="InterPro" id="IPR023408">
    <property type="entry name" value="MscS_beta-dom_sf"/>
</dbReference>
<dbReference type="SUPFAM" id="SSF47473">
    <property type="entry name" value="EF-hand"/>
    <property type="match status" value="1"/>
</dbReference>
<dbReference type="Proteomes" id="UP000243723">
    <property type="component" value="Unassembled WGS sequence"/>
</dbReference>
<evidence type="ECO:0000313" key="10">
    <source>
        <dbReference type="Proteomes" id="UP000243723"/>
    </source>
</evidence>
<feature type="compositionally biased region" description="Basic and acidic residues" evidence="6">
    <location>
        <begin position="688"/>
        <end position="700"/>
    </location>
</feature>
<dbReference type="InterPro" id="IPR058650">
    <property type="entry name" value="Msy1/2-like"/>
</dbReference>
<evidence type="ECO:0000256" key="7">
    <source>
        <dbReference type="SAM" id="Phobius"/>
    </source>
</evidence>
<dbReference type="EMBL" id="NHZQ01000335">
    <property type="protein sequence ID" value="PSK42274.1"/>
    <property type="molecule type" value="Genomic_DNA"/>
</dbReference>
<evidence type="ECO:0000256" key="6">
    <source>
        <dbReference type="SAM" id="MobiDB-lite"/>
    </source>
</evidence>
<evidence type="ECO:0000259" key="8">
    <source>
        <dbReference type="PROSITE" id="PS50222"/>
    </source>
</evidence>
<feature type="compositionally biased region" description="Polar residues" evidence="6">
    <location>
        <begin position="835"/>
        <end position="863"/>
    </location>
</feature>
<protein>
    <recommendedName>
        <fullName evidence="8">EF-hand domain-containing protein</fullName>
    </recommendedName>
</protein>
<keyword evidence="10" id="KW-1185">Reference proteome</keyword>
<evidence type="ECO:0000256" key="1">
    <source>
        <dbReference type="ARBA" id="ARBA00004370"/>
    </source>
</evidence>
<dbReference type="Pfam" id="PF25886">
    <property type="entry name" value="Msy1"/>
    <property type="match status" value="1"/>
</dbReference>
<gene>
    <name evidence="9" type="ORF">B9Z65_4188</name>
</gene>
<comment type="subcellular location">
    <subcellularLocation>
        <location evidence="1">Membrane</location>
    </subcellularLocation>
</comment>
<feature type="compositionally biased region" description="Polar residues" evidence="6">
    <location>
        <begin position="722"/>
        <end position="739"/>
    </location>
</feature>
<dbReference type="PROSITE" id="PS50222">
    <property type="entry name" value="EF_HAND_2"/>
    <property type="match status" value="1"/>
</dbReference>
<reference evidence="9 10" key="1">
    <citation type="submission" date="2017-05" db="EMBL/GenBank/DDBJ databases">
        <title>Draft genome sequence of Elsinoe australis.</title>
        <authorList>
            <person name="Cheng Q."/>
        </authorList>
    </citation>
    <scope>NUCLEOTIDE SEQUENCE [LARGE SCALE GENOMIC DNA]</scope>
    <source>
        <strain evidence="9 10">NL1</strain>
    </source>
</reference>
<evidence type="ECO:0000313" key="9">
    <source>
        <dbReference type="EMBL" id="PSK42274.1"/>
    </source>
</evidence>
<feature type="compositionally biased region" description="Basic and acidic residues" evidence="6">
    <location>
        <begin position="775"/>
        <end position="795"/>
    </location>
</feature>
<dbReference type="InterPro" id="IPR011992">
    <property type="entry name" value="EF-hand-dom_pair"/>
</dbReference>
<dbReference type="Gene3D" id="2.30.30.60">
    <property type="match status" value="1"/>
</dbReference>
<comment type="caution">
    <text evidence="9">The sequence shown here is derived from an EMBL/GenBank/DDBJ whole genome shotgun (WGS) entry which is preliminary data.</text>
</comment>
<dbReference type="InterPro" id="IPR002048">
    <property type="entry name" value="EF_hand_dom"/>
</dbReference>
<feature type="transmembrane region" description="Helical" evidence="7">
    <location>
        <begin position="92"/>
        <end position="114"/>
    </location>
</feature>
<evidence type="ECO:0000256" key="4">
    <source>
        <dbReference type="ARBA" id="ARBA00022989"/>
    </source>
</evidence>
<feature type="compositionally biased region" description="Basic and acidic residues" evidence="6">
    <location>
        <begin position="750"/>
        <end position="767"/>
    </location>
</feature>
<keyword evidence="2 7" id="KW-0812">Transmembrane</keyword>
<dbReference type="PROSITE" id="PS00018">
    <property type="entry name" value="EF_HAND_1"/>
    <property type="match status" value="1"/>
</dbReference>
<proteinExistence type="predicted"/>
<dbReference type="InterPro" id="IPR018247">
    <property type="entry name" value="EF_Hand_1_Ca_BS"/>
</dbReference>
<dbReference type="Pfam" id="PF00924">
    <property type="entry name" value="MS_channel_2nd"/>
    <property type="match status" value="1"/>
</dbReference>
<keyword evidence="5 7" id="KW-0472">Membrane</keyword>
<feature type="region of interest" description="Disordered" evidence="6">
    <location>
        <begin position="688"/>
        <end position="932"/>
    </location>
</feature>
<dbReference type="InterPro" id="IPR006685">
    <property type="entry name" value="MscS_channel_2nd"/>
</dbReference>
<dbReference type="AlphaFoldDB" id="A0A2P7Z240"/>
<dbReference type="GO" id="GO:0006874">
    <property type="term" value="P:intracellular calcium ion homeostasis"/>
    <property type="evidence" value="ECO:0007669"/>
    <property type="project" value="TreeGrafter"/>
</dbReference>
<evidence type="ECO:0000256" key="5">
    <source>
        <dbReference type="ARBA" id="ARBA00023136"/>
    </source>
</evidence>
<dbReference type="PANTHER" id="PTHR31323:SF14">
    <property type="entry name" value="MECHANOSENSITIVE ION CHANNEL PROTEIN MSY2"/>
    <property type="match status" value="1"/>
</dbReference>
<feature type="compositionally biased region" description="Low complexity" evidence="6">
    <location>
        <begin position="877"/>
        <end position="902"/>
    </location>
</feature>
<dbReference type="SUPFAM" id="SSF50182">
    <property type="entry name" value="Sm-like ribonucleoproteins"/>
    <property type="match status" value="1"/>
</dbReference>
<feature type="transmembrane region" description="Helical" evidence="7">
    <location>
        <begin position="214"/>
        <end position="236"/>
    </location>
</feature>
<organism evidence="9 10">
    <name type="scientific">Elsinoe australis</name>
    <dbReference type="NCBI Taxonomy" id="40998"/>
    <lineage>
        <taxon>Eukaryota</taxon>
        <taxon>Fungi</taxon>
        <taxon>Dikarya</taxon>
        <taxon>Ascomycota</taxon>
        <taxon>Pezizomycotina</taxon>
        <taxon>Dothideomycetes</taxon>
        <taxon>Dothideomycetidae</taxon>
        <taxon>Myriangiales</taxon>
        <taxon>Elsinoaceae</taxon>
        <taxon>Elsinoe</taxon>
    </lineage>
</organism>
<feature type="region of interest" description="Disordered" evidence="6">
    <location>
        <begin position="1"/>
        <end position="50"/>
    </location>
</feature>